<dbReference type="GO" id="GO:0003677">
    <property type="term" value="F:DNA binding"/>
    <property type="evidence" value="ECO:0007669"/>
    <property type="project" value="InterPro"/>
</dbReference>
<evidence type="ECO:0000259" key="1">
    <source>
        <dbReference type="Pfam" id="PF04471"/>
    </source>
</evidence>
<protein>
    <submittedName>
        <fullName evidence="2">Restriction endonuclease</fullName>
    </submittedName>
</protein>
<dbReference type="AlphaFoldDB" id="A0A9Y1BKG1"/>
<keyword evidence="2" id="KW-0255">Endonuclease</keyword>
<gene>
    <name evidence="2" type="ORF">K9W45_11645</name>
</gene>
<name>A0A9Y1BKG1_9ARCH</name>
<sequence length="117" mass="13455">MSTNAEDSLYLLSREYLKRYGTIIDDLSKIEGLKRSAIKFLVKIKNHLLGVWVLDWKRNVGTDKIIHIERLIQRSNLSGGFIITNKFSSNARELAEQTDSLILIEKSEILYHSKGSF</sequence>
<feature type="domain" description="Restriction endonuclease type IV Mrr" evidence="1">
    <location>
        <begin position="47"/>
        <end position="109"/>
    </location>
</feature>
<dbReference type="GO" id="GO:0009307">
    <property type="term" value="P:DNA restriction-modification system"/>
    <property type="evidence" value="ECO:0007669"/>
    <property type="project" value="InterPro"/>
</dbReference>
<dbReference type="Pfam" id="PF04471">
    <property type="entry name" value="Mrr_cat"/>
    <property type="match status" value="1"/>
</dbReference>
<keyword evidence="2" id="KW-0540">Nuclease</keyword>
<dbReference type="InterPro" id="IPR007560">
    <property type="entry name" value="Restrct_endonuc_IV_Mrr"/>
</dbReference>
<proteinExistence type="predicted"/>
<organism evidence="2">
    <name type="scientific">Candidatus Heimdallarchaeum aukensis</name>
    <dbReference type="NCBI Taxonomy" id="2876573"/>
    <lineage>
        <taxon>Archaea</taxon>
        <taxon>Promethearchaeati</taxon>
        <taxon>Candidatus Heimdallarchaeota</taxon>
        <taxon>Candidatus Heimdallarchaeia (ex Rinke et al. 2021) (nom. nud.)</taxon>
        <taxon>Candidatus Heimdallarchaeales</taxon>
        <taxon>Candidatus Heimdallarchaeaceae</taxon>
        <taxon>Candidatus Heimdallarchaeum</taxon>
    </lineage>
</organism>
<keyword evidence="2" id="KW-0378">Hydrolase</keyword>
<dbReference type="EMBL" id="CP084166">
    <property type="protein sequence ID" value="UJG40476.1"/>
    <property type="molecule type" value="Genomic_DNA"/>
</dbReference>
<reference evidence="2" key="1">
    <citation type="journal article" date="2022" name="Nat. Microbiol.">
        <title>Unique mobile elements and scalable gene flow at the prokaryote-eukaryote boundary revealed by circularized Asgard archaea genomes.</title>
        <authorList>
            <person name="Wu F."/>
            <person name="Speth D.R."/>
            <person name="Philosof A."/>
            <person name="Cremiere A."/>
            <person name="Narayanan A."/>
            <person name="Barco R.A."/>
            <person name="Connon S.A."/>
            <person name="Amend J.P."/>
            <person name="Antoshechkin I.A."/>
            <person name="Orphan V.J."/>
        </authorList>
    </citation>
    <scope>NUCLEOTIDE SEQUENCE</scope>
    <source>
        <strain evidence="2">PM71</strain>
    </source>
</reference>
<dbReference type="GO" id="GO:0004519">
    <property type="term" value="F:endonuclease activity"/>
    <property type="evidence" value="ECO:0007669"/>
    <property type="project" value="UniProtKB-KW"/>
</dbReference>
<evidence type="ECO:0000313" key="2">
    <source>
        <dbReference type="EMBL" id="UJG40476.1"/>
    </source>
</evidence>
<accession>A0A9Y1BKG1</accession>
<dbReference type="Proteomes" id="UP001201020">
    <property type="component" value="Chromosome"/>
</dbReference>